<keyword evidence="3" id="KW-1185">Reference proteome</keyword>
<dbReference type="SUPFAM" id="SSF53474">
    <property type="entry name" value="alpha/beta-Hydrolases"/>
    <property type="match status" value="1"/>
</dbReference>
<evidence type="ECO:0000313" key="2">
    <source>
        <dbReference type="EMBL" id="MBW8287275.1"/>
    </source>
</evidence>
<proteinExistence type="predicted"/>
<dbReference type="InterPro" id="IPR013094">
    <property type="entry name" value="AB_hydrolase_3"/>
</dbReference>
<dbReference type="Pfam" id="PF07859">
    <property type="entry name" value="Abhydrolase_3"/>
    <property type="match status" value="1"/>
</dbReference>
<feature type="domain" description="Alpha/beta hydrolase fold-3" evidence="1">
    <location>
        <begin position="4"/>
        <end position="39"/>
    </location>
</feature>
<accession>A0ABS7FCW1</accession>
<organism evidence="2 3">
    <name type="scientific">Chromobacterium subtsugae</name>
    <dbReference type="NCBI Taxonomy" id="251747"/>
    <lineage>
        <taxon>Bacteria</taxon>
        <taxon>Pseudomonadati</taxon>
        <taxon>Pseudomonadota</taxon>
        <taxon>Betaproteobacteria</taxon>
        <taxon>Neisseriales</taxon>
        <taxon>Chromobacteriaceae</taxon>
        <taxon>Chromobacterium</taxon>
    </lineage>
</organism>
<name>A0ABS7FCW1_9NEIS</name>
<evidence type="ECO:0000259" key="1">
    <source>
        <dbReference type="Pfam" id="PF07859"/>
    </source>
</evidence>
<dbReference type="InterPro" id="IPR029058">
    <property type="entry name" value="AB_hydrolase_fold"/>
</dbReference>
<protein>
    <submittedName>
        <fullName evidence="2">Alpha/beta hydrolase fold domain-containing protein</fullName>
    </submittedName>
</protein>
<keyword evidence="2" id="KW-0378">Hydrolase</keyword>
<sequence length="77" mass="7708">MASAAGLDPLRDDGLDYAAALRAAGVDTSCILLSGLTHAGLHLSGVVAQARRLTDLGGEALRRALAAAPPPNATETT</sequence>
<evidence type="ECO:0000313" key="3">
    <source>
        <dbReference type="Proteomes" id="UP000711178"/>
    </source>
</evidence>
<reference evidence="2 3" key="1">
    <citation type="submission" date="2021-05" db="EMBL/GenBank/DDBJ databases">
        <title>Draft Whole Genome Sequencing Of Biosensor Chromobacterium violaceum Strain CV026 Reveals A Regulatory RNA In Chromobacterium violaceum Phenotype Regulatory Network.</title>
        <authorList>
            <person name="Hong K.W."/>
            <person name="Chan K.G."/>
            <person name="Chang C.-Y."/>
        </authorList>
    </citation>
    <scope>NUCLEOTIDE SEQUENCE [LARGE SCALE GENOMIC DNA]</scope>
    <source>
        <strain evidence="2 3">ATCC 31532</strain>
    </source>
</reference>
<dbReference type="Proteomes" id="UP000711178">
    <property type="component" value="Unassembled WGS sequence"/>
</dbReference>
<dbReference type="EMBL" id="JAHDTB010000004">
    <property type="protein sequence ID" value="MBW8287275.1"/>
    <property type="molecule type" value="Genomic_DNA"/>
</dbReference>
<dbReference type="Gene3D" id="3.40.50.1820">
    <property type="entry name" value="alpha/beta hydrolase"/>
    <property type="match status" value="1"/>
</dbReference>
<gene>
    <name evidence="2" type="ORF">KIF53_06500</name>
</gene>
<comment type="caution">
    <text evidence="2">The sequence shown here is derived from an EMBL/GenBank/DDBJ whole genome shotgun (WGS) entry which is preliminary data.</text>
</comment>
<dbReference type="GO" id="GO:0016787">
    <property type="term" value="F:hydrolase activity"/>
    <property type="evidence" value="ECO:0007669"/>
    <property type="project" value="UniProtKB-KW"/>
</dbReference>